<accession>A0A2H0TCC1</accession>
<name>A0A2H0TCC1_9BACT</name>
<keyword evidence="1" id="KW-0732">Signal</keyword>
<dbReference type="Proteomes" id="UP000231503">
    <property type="component" value="Unassembled WGS sequence"/>
</dbReference>
<evidence type="ECO:0000313" key="2">
    <source>
        <dbReference type="EMBL" id="PIR69191.1"/>
    </source>
</evidence>
<feature type="chain" id="PRO_5013675184" description="Transglycosylase SLT domain-containing protein" evidence="1">
    <location>
        <begin position="26"/>
        <end position="386"/>
    </location>
</feature>
<evidence type="ECO:0000313" key="3">
    <source>
        <dbReference type="Proteomes" id="UP000231503"/>
    </source>
</evidence>
<feature type="signal peptide" evidence="1">
    <location>
        <begin position="1"/>
        <end position="25"/>
    </location>
</feature>
<proteinExistence type="predicted"/>
<evidence type="ECO:0008006" key="4">
    <source>
        <dbReference type="Google" id="ProtNLM"/>
    </source>
</evidence>
<gene>
    <name evidence="2" type="ORF">COU47_03745</name>
</gene>
<comment type="caution">
    <text evidence="2">The sequence shown here is derived from an EMBL/GenBank/DDBJ whole genome shotgun (WGS) entry which is preliminary data.</text>
</comment>
<sequence length="386" mass="42576">MHVSKQSALVLILFAVCAMGSAAGAPECDSETLCPLPVSPDDLVQHHSMLSYIEEAHAFLADKEITKSRSMEDILFCVLEDGNLVIVRATRKEKYIPLSRTTMEIVASKTDGYLVERVGGGGKNTRYRIEHNHVSLPLLAVKRFDGNAPALYTPHSDAICTNDVVRAGDAYLSALIQRAFDELIAARVPSRAFTGAYVGETQRSRQERIVKAILLNEHMGPGMFQWLDADMLIERVMAIFGANKECAYSHSKSPAAARGIGQFISSTYERVVREYPSAGLIPSFVAGTENHLNSVKAMICLIDTELDALNPKVKERFAVDPKAVEIFIPSFYNGGSSRTQNLIDVLGDSWDKPLNTSSDSIGKGIKEETIIFLKKFKEIIRYLDSQ</sequence>
<organism evidence="2 3">
    <name type="scientific">Candidatus Niyogibacteria bacterium CG10_big_fil_rev_8_21_14_0_10_46_36</name>
    <dbReference type="NCBI Taxonomy" id="1974726"/>
    <lineage>
        <taxon>Bacteria</taxon>
        <taxon>Candidatus Niyogiibacteriota</taxon>
    </lineage>
</organism>
<protein>
    <recommendedName>
        <fullName evidence="4">Transglycosylase SLT domain-containing protein</fullName>
    </recommendedName>
</protein>
<evidence type="ECO:0000256" key="1">
    <source>
        <dbReference type="SAM" id="SignalP"/>
    </source>
</evidence>
<dbReference type="AlphaFoldDB" id="A0A2H0TCC1"/>
<reference evidence="3" key="1">
    <citation type="submission" date="2017-09" db="EMBL/GenBank/DDBJ databases">
        <title>Depth-based differentiation of microbial function through sediment-hosted aquifers and enrichment of novel symbionts in the deep terrestrial subsurface.</title>
        <authorList>
            <person name="Probst A.J."/>
            <person name="Ladd B."/>
            <person name="Jarett J.K."/>
            <person name="Geller-Mcgrath D.E."/>
            <person name="Sieber C.M.K."/>
            <person name="Emerson J.B."/>
            <person name="Anantharaman K."/>
            <person name="Thomas B.C."/>
            <person name="Malmstrom R."/>
            <person name="Stieglmeier M."/>
            <person name="Klingl A."/>
            <person name="Woyke T."/>
            <person name="Ryan C.M."/>
            <person name="Banfield J.F."/>
        </authorList>
    </citation>
    <scope>NUCLEOTIDE SEQUENCE [LARGE SCALE GENOMIC DNA]</scope>
</reference>
<dbReference type="EMBL" id="PFCO01000009">
    <property type="protein sequence ID" value="PIR69191.1"/>
    <property type="molecule type" value="Genomic_DNA"/>
</dbReference>